<evidence type="ECO:0000313" key="3">
    <source>
        <dbReference type="Proteomes" id="UP001610446"/>
    </source>
</evidence>
<protein>
    <submittedName>
        <fullName evidence="2">Uncharacterized protein</fullName>
    </submittedName>
</protein>
<feature type="signal peptide" evidence="1">
    <location>
        <begin position="1"/>
        <end position="23"/>
    </location>
</feature>
<feature type="chain" id="PRO_5046774471" evidence="1">
    <location>
        <begin position="24"/>
        <end position="189"/>
    </location>
</feature>
<proteinExistence type="predicted"/>
<gene>
    <name evidence="2" type="ORF">BJY01DRAFT_241838</name>
</gene>
<sequence>MFAFHTMVLLSFWSSSLFGYAHPLERRHAPAIEDTFNLYAYGESISGLPVYYADGKAEIGDWKLSTAKVAYPIYFTATSSSSSTWVAHANTSGTGLGAGSFDEAVLSLPSVDSSGGTVLFKPKTASSATSASIFHVYGNYVLVDTEHANFYAVPTEVAGVYSLIWSAVGSDQIGITLRTIAPATDTLLL</sequence>
<evidence type="ECO:0000313" key="2">
    <source>
        <dbReference type="EMBL" id="KAL2858509.1"/>
    </source>
</evidence>
<keyword evidence="1" id="KW-0732">Signal</keyword>
<keyword evidence="3" id="KW-1185">Reference proteome</keyword>
<accession>A0ABR4L2X0</accession>
<dbReference type="Proteomes" id="UP001610446">
    <property type="component" value="Unassembled WGS sequence"/>
</dbReference>
<dbReference type="EMBL" id="JBFXLU010000001">
    <property type="protein sequence ID" value="KAL2858509.1"/>
    <property type="molecule type" value="Genomic_DNA"/>
</dbReference>
<evidence type="ECO:0000256" key="1">
    <source>
        <dbReference type="SAM" id="SignalP"/>
    </source>
</evidence>
<reference evidence="2 3" key="1">
    <citation type="submission" date="2024-07" db="EMBL/GenBank/DDBJ databases">
        <title>Section-level genome sequencing and comparative genomics of Aspergillus sections Usti and Cavernicolus.</title>
        <authorList>
            <consortium name="Lawrence Berkeley National Laboratory"/>
            <person name="Nybo J.L."/>
            <person name="Vesth T.C."/>
            <person name="Theobald S."/>
            <person name="Frisvad J.C."/>
            <person name="Larsen T.O."/>
            <person name="Kjaerboelling I."/>
            <person name="Rothschild-Mancinelli K."/>
            <person name="Lyhne E.K."/>
            <person name="Kogle M.E."/>
            <person name="Barry K."/>
            <person name="Clum A."/>
            <person name="Na H."/>
            <person name="Ledsgaard L."/>
            <person name="Lin J."/>
            <person name="Lipzen A."/>
            <person name="Kuo A."/>
            <person name="Riley R."/>
            <person name="Mondo S."/>
            <person name="Labutti K."/>
            <person name="Haridas S."/>
            <person name="Pangalinan J."/>
            <person name="Salamov A.A."/>
            <person name="Simmons B.A."/>
            <person name="Magnuson J.K."/>
            <person name="Chen J."/>
            <person name="Drula E."/>
            <person name="Henrissat B."/>
            <person name="Wiebenga A."/>
            <person name="Lubbers R.J."/>
            <person name="Gomes A.C."/>
            <person name="Makela M.R."/>
            <person name="Stajich J."/>
            <person name="Grigoriev I.V."/>
            <person name="Mortensen U.H."/>
            <person name="De Vries R.P."/>
            <person name="Baker S.E."/>
            <person name="Andersen M.R."/>
        </authorList>
    </citation>
    <scope>NUCLEOTIDE SEQUENCE [LARGE SCALE GENOMIC DNA]</scope>
    <source>
        <strain evidence="2 3">CBS 123904</strain>
    </source>
</reference>
<organism evidence="2 3">
    <name type="scientific">Aspergillus pseudoustus</name>
    <dbReference type="NCBI Taxonomy" id="1810923"/>
    <lineage>
        <taxon>Eukaryota</taxon>
        <taxon>Fungi</taxon>
        <taxon>Dikarya</taxon>
        <taxon>Ascomycota</taxon>
        <taxon>Pezizomycotina</taxon>
        <taxon>Eurotiomycetes</taxon>
        <taxon>Eurotiomycetidae</taxon>
        <taxon>Eurotiales</taxon>
        <taxon>Aspergillaceae</taxon>
        <taxon>Aspergillus</taxon>
        <taxon>Aspergillus subgen. Nidulantes</taxon>
    </lineage>
</organism>
<comment type="caution">
    <text evidence="2">The sequence shown here is derived from an EMBL/GenBank/DDBJ whole genome shotgun (WGS) entry which is preliminary data.</text>
</comment>
<name>A0ABR4L2X0_9EURO</name>